<keyword evidence="1" id="KW-0560">Oxidoreductase</keyword>
<evidence type="ECO:0000259" key="2">
    <source>
        <dbReference type="PROSITE" id="PS51176"/>
    </source>
</evidence>
<dbReference type="SUPFAM" id="SSF48179">
    <property type="entry name" value="6-phosphogluconate dehydrogenase C-terminal domain-like"/>
    <property type="match status" value="1"/>
</dbReference>
<gene>
    <name evidence="3" type="ORF">MNBD_PLANCTO03-269</name>
</gene>
<proteinExistence type="predicted"/>
<dbReference type="GO" id="GO:0008977">
    <property type="term" value="F:prephenate dehydrogenase (NAD+) activity"/>
    <property type="evidence" value="ECO:0007669"/>
    <property type="project" value="InterPro"/>
</dbReference>
<dbReference type="PROSITE" id="PS51176">
    <property type="entry name" value="PDH_ADH"/>
    <property type="match status" value="1"/>
</dbReference>
<dbReference type="Gene3D" id="3.40.50.720">
    <property type="entry name" value="NAD(P)-binding Rossmann-like Domain"/>
    <property type="match status" value="1"/>
</dbReference>
<feature type="domain" description="Prephenate/arogenate dehydrogenase" evidence="2">
    <location>
        <begin position="31"/>
        <end position="291"/>
    </location>
</feature>
<dbReference type="InterPro" id="IPR036291">
    <property type="entry name" value="NAD(P)-bd_dom_sf"/>
</dbReference>
<evidence type="ECO:0000256" key="1">
    <source>
        <dbReference type="ARBA" id="ARBA00023002"/>
    </source>
</evidence>
<dbReference type="GO" id="GO:0070403">
    <property type="term" value="F:NAD+ binding"/>
    <property type="evidence" value="ECO:0007669"/>
    <property type="project" value="InterPro"/>
</dbReference>
<organism evidence="3">
    <name type="scientific">hydrothermal vent metagenome</name>
    <dbReference type="NCBI Taxonomy" id="652676"/>
    <lineage>
        <taxon>unclassified sequences</taxon>
        <taxon>metagenomes</taxon>
        <taxon>ecological metagenomes</taxon>
    </lineage>
</organism>
<dbReference type="AlphaFoldDB" id="A0A3B1E7A6"/>
<accession>A0A3B1E7A6</accession>
<protein>
    <recommendedName>
        <fullName evidence="2">Prephenate/arogenate dehydrogenase domain-containing protein</fullName>
    </recommendedName>
</protein>
<evidence type="ECO:0000313" key="3">
    <source>
        <dbReference type="EMBL" id="VAX39427.1"/>
    </source>
</evidence>
<dbReference type="GO" id="GO:0004665">
    <property type="term" value="F:prephenate dehydrogenase (NADP+) activity"/>
    <property type="evidence" value="ECO:0007669"/>
    <property type="project" value="InterPro"/>
</dbReference>
<dbReference type="InterPro" id="IPR003099">
    <property type="entry name" value="Prephen_DH"/>
</dbReference>
<name>A0A3B1E7A6_9ZZZZ</name>
<dbReference type="PANTHER" id="PTHR21363:SF0">
    <property type="entry name" value="PREPHENATE DEHYDROGENASE [NADP(+)]"/>
    <property type="match status" value="1"/>
</dbReference>
<feature type="non-terminal residue" evidence="3">
    <location>
        <position position="1"/>
    </location>
</feature>
<dbReference type="GO" id="GO:0006571">
    <property type="term" value="P:tyrosine biosynthetic process"/>
    <property type="evidence" value="ECO:0007669"/>
    <property type="project" value="InterPro"/>
</dbReference>
<reference evidence="3" key="1">
    <citation type="submission" date="2018-06" db="EMBL/GenBank/DDBJ databases">
        <authorList>
            <person name="Zhirakovskaya E."/>
        </authorList>
    </citation>
    <scope>NUCLEOTIDE SEQUENCE</scope>
</reference>
<dbReference type="EMBL" id="UOGK01000236">
    <property type="protein sequence ID" value="VAX39427.1"/>
    <property type="molecule type" value="Genomic_DNA"/>
</dbReference>
<dbReference type="InterPro" id="IPR008927">
    <property type="entry name" value="6-PGluconate_DH-like_C_sf"/>
</dbReference>
<dbReference type="SUPFAM" id="SSF51735">
    <property type="entry name" value="NAD(P)-binding Rossmann-fold domains"/>
    <property type="match status" value="1"/>
</dbReference>
<dbReference type="Pfam" id="PF02153">
    <property type="entry name" value="PDH_N"/>
    <property type="match status" value="1"/>
</dbReference>
<dbReference type="InterPro" id="IPR050812">
    <property type="entry name" value="Preph/Arog_dehydrog"/>
</dbReference>
<sequence>SDSRSPWGGRLARQVGVRGTIHDMPAASTPPPLGILGFGHFGRTLGDLVQTAGRGWLAADPQAAVPADCRAEDARDLASRCRVILLCVPVPMFEAVLVDLRPTLSPDHLILDVGSVKVWPSEVMERVLGHEVPWCATHPLFGPVSLARHERPLRVVVCPNGQHPDTTARARGLYEMLGCEVAEQEADAHDRHMAETHALAFFVAKAMLDIEAGQGSEIITPSFRAMAQTVETVRGDAGHLFSLIHLGNPHAAEARQRLLEALHTIDAELREATASGSDAGVHQIEPSGDTE</sequence>
<dbReference type="InterPro" id="IPR046826">
    <property type="entry name" value="PDH_N"/>
</dbReference>
<dbReference type="PANTHER" id="PTHR21363">
    <property type="entry name" value="PREPHENATE DEHYDROGENASE"/>
    <property type="match status" value="1"/>
</dbReference>